<protein>
    <submittedName>
        <fullName evidence="2">Uncharacterized protein</fullName>
    </submittedName>
</protein>
<evidence type="ECO:0000256" key="1">
    <source>
        <dbReference type="SAM" id="MobiDB-lite"/>
    </source>
</evidence>
<evidence type="ECO:0000313" key="3">
    <source>
        <dbReference type="Proteomes" id="UP000184267"/>
    </source>
</evidence>
<keyword evidence="3" id="KW-1185">Reference proteome</keyword>
<evidence type="ECO:0000313" key="2">
    <source>
        <dbReference type="EMBL" id="OJT14037.1"/>
    </source>
</evidence>
<gene>
    <name evidence="2" type="ORF">TRAPUB_9394</name>
</gene>
<comment type="caution">
    <text evidence="2">The sequence shown here is derived from an EMBL/GenBank/DDBJ whole genome shotgun (WGS) entry which is preliminary data.</text>
</comment>
<dbReference type="EMBL" id="MNAD01000337">
    <property type="protein sequence ID" value="OJT14037.1"/>
    <property type="molecule type" value="Genomic_DNA"/>
</dbReference>
<dbReference type="Proteomes" id="UP000184267">
    <property type="component" value="Unassembled WGS sequence"/>
</dbReference>
<proteinExistence type="predicted"/>
<name>A0A1M2W2F3_TRAPU</name>
<sequence length="136" mass="15196">MSSTATMTSTSTCAADTRNRTRTPRPPVEAPLPPLVPPPWYASLPPIPFNRKKRRNSADEFDCNRRSLKEIRDQIPLHLFERNTPKALAYAARDLALAAALFALARRIDWLCAHPALQPFMNPMSSAVLRGACWLA</sequence>
<accession>A0A1M2W2F3</accession>
<feature type="compositionally biased region" description="Pro residues" evidence="1">
    <location>
        <begin position="24"/>
        <end position="34"/>
    </location>
</feature>
<feature type="compositionally biased region" description="Low complexity" evidence="1">
    <location>
        <begin position="1"/>
        <end position="16"/>
    </location>
</feature>
<dbReference type="AlphaFoldDB" id="A0A1M2W2F3"/>
<feature type="region of interest" description="Disordered" evidence="1">
    <location>
        <begin position="1"/>
        <end position="34"/>
    </location>
</feature>
<organism evidence="2 3">
    <name type="scientific">Trametes pubescens</name>
    <name type="common">White-rot fungus</name>
    <dbReference type="NCBI Taxonomy" id="154538"/>
    <lineage>
        <taxon>Eukaryota</taxon>
        <taxon>Fungi</taxon>
        <taxon>Dikarya</taxon>
        <taxon>Basidiomycota</taxon>
        <taxon>Agaricomycotina</taxon>
        <taxon>Agaricomycetes</taxon>
        <taxon>Polyporales</taxon>
        <taxon>Polyporaceae</taxon>
        <taxon>Trametes</taxon>
    </lineage>
</organism>
<reference evidence="2 3" key="1">
    <citation type="submission" date="2016-10" db="EMBL/GenBank/DDBJ databases">
        <title>Genome sequence of the basidiomycete white-rot fungus Trametes pubescens.</title>
        <authorList>
            <person name="Makela M.R."/>
            <person name="Granchi Z."/>
            <person name="Peng M."/>
            <person name="De Vries R.P."/>
            <person name="Grigoriev I."/>
            <person name="Riley R."/>
            <person name="Hilden K."/>
        </authorList>
    </citation>
    <scope>NUCLEOTIDE SEQUENCE [LARGE SCALE GENOMIC DNA]</scope>
    <source>
        <strain evidence="2 3">FBCC735</strain>
    </source>
</reference>